<name>A0ABN2RMI6_9MICO</name>
<keyword evidence="3" id="KW-1185">Reference proteome</keyword>
<comment type="caution">
    <text evidence="2">The sequence shown here is derived from an EMBL/GenBank/DDBJ whole genome shotgun (WGS) entry which is preliminary data.</text>
</comment>
<protein>
    <submittedName>
        <fullName evidence="2">Uncharacterized protein</fullName>
    </submittedName>
</protein>
<proteinExistence type="predicted"/>
<feature type="compositionally biased region" description="Basic and acidic residues" evidence="1">
    <location>
        <begin position="44"/>
        <end position="63"/>
    </location>
</feature>
<dbReference type="EMBL" id="BAAAOG010000022">
    <property type="protein sequence ID" value="GAA1971620.1"/>
    <property type="molecule type" value="Genomic_DNA"/>
</dbReference>
<organism evidence="2 3">
    <name type="scientific">Microbacterium deminutum</name>
    <dbReference type="NCBI Taxonomy" id="344164"/>
    <lineage>
        <taxon>Bacteria</taxon>
        <taxon>Bacillati</taxon>
        <taxon>Actinomycetota</taxon>
        <taxon>Actinomycetes</taxon>
        <taxon>Micrococcales</taxon>
        <taxon>Microbacteriaceae</taxon>
        <taxon>Microbacterium</taxon>
    </lineage>
</organism>
<evidence type="ECO:0000256" key="1">
    <source>
        <dbReference type="SAM" id="MobiDB-lite"/>
    </source>
</evidence>
<gene>
    <name evidence="2" type="ORF">GCM10009776_38030</name>
</gene>
<feature type="region of interest" description="Disordered" evidence="1">
    <location>
        <begin position="33"/>
        <end position="63"/>
    </location>
</feature>
<evidence type="ECO:0000313" key="2">
    <source>
        <dbReference type="EMBL" id="GAA1971620.1"/>
    </source>
</evidence>
<reference evidence="2 3" key="1">
    <citation type="journal article" date="2019" name="Int. J. Syst. Evol. Microbiol.">
        <title>The Global Catalogue of Microorganisms (GCM) 10K type strain sequencing project: providing services to taxonomists for standard genome sequencing and annotation.</title>
        <authorList>
            <consortium name="The Broad Institute Genomics Platform"/>
            <consortium name="The Broad Institute Genome Sequencing Center for Infectious Disease"/>
            <person name="Wu L."/>
            <person name="Ma J."/>
        </authorList>
    </citation>
    <scope>NUCLEOTIDE SEQUENCE [LARGE SCALE GENOMIC DNA]</scope>
    <source>
        <strain evidence="2 3">JCM 14901</strain>
    </source>
</reference>
<dbReference type="Proteomes" id="UP001499933">
    <property type="component" value="Unassembled WGS sequence"/>
</dbReference>
<accession>A0ABN2RMI6</accession>
<evidence type="ECO:0000313" key="3">
    <source>
        <dbReference type="Proteomes" id="UP001499933"/>
    </source>
</evidence>
<sequence length="63" mass="6817">MEIVSFQLIRMGQVGPVGGQTSVGGVATLLSSHAGRSITPGIGKTHERQPQRERQGRYEPDTR</sequence>